<accession>A0A1J1J4F2</accession>
<protein>
    <submittedName>
        <fullName evidence="2">CLUMA_CG020250, isoform A</fullName>
    </submittedName>
</protein>
<evidence type="ECO:0000313" key="3">
    <source>
        <dbReference type="Proteomes" id="UP000183832"/>
    </source>
</evidence>
<dbReference type="OrthoDB" id="6093641at2759"/>
<proteinExistence type="predicted"/>
<evidence type="ECO:0000313" key="2">
    <source>
        <dbReference type="EMBL" id="CRL07271.1"/>
    </source>
</evidence>
<sequence>MSKITNIILICVVAFAFFMQISLAAPVTDSREGNDFVDEIIHRLNQLKQQNEGNLNNRPAYYSNSYPQGINRVHRTLDNLGGGYLLKRAVDSLGGGHLLKRTPSDSSRSMDSLGGAYKHHGRSQRFAPARHSLDRSSLSSLYNYYSHPMGSHPKRNFDEIDRFGDFDKRNFDEIDRSGWNDFGKRQTNFDEIDRNGFNEFKKRNFDEIDRLGSFTDF</sequence>
<reference evidence="2 3" key="1">
    <citation type="submission" date="2015-04" db="EMBL/GenBank/DDBJ databases">
        <authorList>
            <person name="Syromyatnikov M.Y."/>
            <person name="Popov V.N."/>
        </authorList>
    </citation>
    <scope>NUCLEOTIDE SEQUENCE [LARGE SCALE GENOMIC DNA]</scope>
</reference>
<evidence type="ECO:0000256" key="1">
    <source>
        <dbReference type="SAM" id="SignalP"/>
    </source>
</evidence>
<keyword evidence="1" id="KW-0732">Signal</keyword>
<dbReference type="EMBL" id="CVRI01000070">
    <property type="protein sequence ID" value="CRL07271.1"/>
    <property type="molecule type" value="Genomic_DNA"/>
</dbReference>
<name>A0A1J1J4F2_9DIPT</name>
<feature type="signal peptide" evidence="1">
    <location>
        <begin position="1"/>
        <end position="24"/>
    </location>
</feature>
<dbReference type="Proteomes" id="UP000183832">
    <property type="component" value="Unassembled WGS sequence"/>
</dbReference>
<feature type="chain" id="PRO_5013244213" evidence="1">
    <location>
        <begin position="25"/>
        <end position="217"/>
    </location>
</feature>
<organism evidence="2 3">
    <name type="scientific">Clunio marinus</name>
    <dbReference type="NCBI Taxonomy" id="568069"/>
    <lineage>
        <taxon>Eukaryota</taxon>
        <taxon>Metazoa</taxon>
        <taxon>Ecdysozoa</taxon>
        <taxon>Arthropoda</taxon>
        <taxon>Hexapoda</taxon>
        <taxon>Insecta</taxon>
        <taxon>Pterygota</taxon>
        <taxon>Neoptera</taxon>
        <taxon>Endopterygota</taxon>
        <taxon>Diptera</taxon>
        <taxon>Nematocera</taxon>
        <taxon>Chironomoidea</taxon>
        <taxon>Chironomidae</taxon>
        <taxon>Clunio</taxon>
    </lineage>
</organism>
<gene>
    <name evidence="2" type="primary">putative Orcokinin peptides</name>
    <name evidence="2" type="ORF">CLUMA_CG020250</name>
</gene>
<dbReference type="AlphaFoldDB" id="A0A1J1J4F2"/>
<dbReference type="STRING" id="568069.A0A1J1J4F2"/>
<keyword evidence="3" id="KW-1185">Reference proteome</keyword>